<evidence type="ECO:0000313" key="2">
    <source>
        <dbReference type="EMBL" id="QQP12528.1"/>
    </source>
</evidence>
<evidence type="ECO:0000256" key="1">
    <source>
        <dbReference type="SAM" id="Phobius"/>
    </source>
</evidence>
<proteinExistence type="predicted"/>
<keyword evidence="1" id="KW-0472">Membrane</keyword>
<feature type="transmembrane region" description="Helical" evidence="1">
    <location>
        <begin position="216"/>
        <end position="235"/>
    </location>
</feature>
<keyword evidence="1" id="KW-1133">Transmembrane helix</keyword>
<reference evidence="2 3" key="1">
    <citation type="submission" date="2020-01" db="EMBL/GenBank/DDBJ databases">
        <authorList>
            <person name="Liu G."/>
            <person name="Liu B."/>
        </authorList>
    </citation>
    <scope>NUCLEOTIDE SEQUENCE [LARGE SCALE GENOMIC DNA]</scope>
    <source>
        <strain evidence="2 3">FJAT-51161</strain>
    </source>
</reference>
<dbReference type="RefSeq" id="WP_053595934.1">
    <property type="nucleotide sequence ID" value="NZ_CP067341.1"/>
</dbReference>
<sequence length="298" mass="33935">MLGIYRREWKKLIKHPAVFWGIALFILFLIYCYVSVGFQFQKSFALFLENGSYSEQETLNYLAKSDFTEPLAAKLYVLSPSMALTYSLAAVNSLGPIILSIIGALLFGVEYRHFTIRQLWVSGMTRKEVLMGKVFSLSTFILLFIGISVLVGYIMSVITPILFNLPMEVISEEPLMFKSSILQIVGTIISLLLWGIFAACITVITKSILVGMIAGFLYPIIESTFLHSWSFGQWFPLFIQKSMLPILFEKTAYGGIVSFYAMPDIYSINQSILYTLIYILFFVFIMFFVLKKQKTPMP</sequence>
<protein>
    <submittedName>
        <fullName evidence="2">ABC transporter permease subunit</fullName>
    </submittedName>
</protein>
<gene>
    <name evidence="2" type="ORF">FJQ98_26275</name>
</gene>
<dbReference type="Proteomes" id="UP000596049">
    <property type="component" value="Chromosome"/>
</dbReference>
<evidence type="ECO:0000313" key="3">
    <source>
        <dbReference type="Proteomes" id="UP000596049"/>
    </source>
</evidence>
<feature type="transmembrane region" description="Helical" evidence="1">
    <location>
        <begin position="134"/>
        <end position="161"/>
    </location>
</feature>
<organism evidence="2 3">
    <name type="scientific">Lysinibacillus agricola</name>
    <dbReference type="NCBI Taxonomy" id="2590012"/>
    <lineage>
        <taxon>Bacteria</taxon>
        <taxon>Bacillati</taxon>
        <taxon>Bacillota</taxon>
        <taxon>Bacilli</taxon>
        <taxon>Bacillales</taxon>
        <taxon>Bacillaceae</taxon>
        <taxon>Lysinibacillus</taxon>
    </lineage>
</organism>
<keyword evidence="1" id="KW-0812">Transmembrane</keyword>
<feature type="transmembrane region" description="Helical" evidence="1">
    <location>
        <begin position="181"/>
        <end position="204"/>
    </location>
</feature>
<name>A0ABX7AUD6_9BACI</name>
<feature type="transmembrane region" description="Helical" evidence="1">
    <location>
        <begin position="272"/>
        <end position="290"/>
    </location>
</feature>
<accession>A0ABX7AUD6</accession>
<feature type="transmembrane region" description="Helical" evidence="1">
    <location>
        <begin position="84"/>
        <end position="109"/>
    </location>
</feature>
<keyword evidence="3" id="KW-1185">Reference proteome</keyword>
<dbReference type="EMBL" id="CP067341">
    <property type="protein sequence ID" value="QQP12528.1"/>
    <property type="molecule type" value="Genomic_DNA"/>
</dbReference>
<feature type="transmembrane region" description="Helical" evidence="1">
    <location>
        <begin position="12"/>
        <end position="36"/>
    </location>
</feature>